<reference evidence="2 3" key="1">
    <citation type="journal article" date="2018" name="Front. Plant Sci.">
        <title>Red Clover (Trifolium pratense) and Zigzag Clover (T. medium) - A Picture of Genomic Similarities and Differences.</title>
        <authorList>
            <person name="Dluhosova J."/>
            <person name="Istvanek J."/>
            <person name="Nedelnik J."/>
            <person name="Repkova J."/>
        </authorList>
    </citation>
    <scope>NUCLEOTIDE SEQUENCE [LARGE SCALE GENOMIC DNA]</scope>
    <source>
        <strain evidence="3">cv. 10/8</strain>
        <tissue evidence="2">Leaf</tissue>
    </source>
</reference>
<dbReference type="EMBL" id="LXQA010149634">
    <property type="protein sequence ID" value="MCI25829.1"/>
    <property type="molecule type" value="Genomic_DNA"/>
</dbReference>
<dbReference type="AlphaFoldDB" id="A0A392QPE4"/>
<accession>A0A392QPE4</accession>
<sequence length="115" mass="12211">STASKPKGSNTSTASGAPTRSTQITAPGRTLPNTGAKSRKRTQEVSEDVNVSKKQKPTTVTESRPASSVETTPTEAAPSGDGQRDKEKTIAETSEASPKKQSPKKDKKKKKKEDK</sequence>
<comment type="caution">
    <text evidence="2">The sequence shown here is derived from an EMBL/GenBank/DDBJ whole genome shotgun (WGS) entry which is preliminary data.</text>
</comment>
<keyword evidence="3" id="KW-1185">Reference proteome</keyword>
<evidence type="ECO:0000313" key="3">
    <source>
        <dbReference type="Proteomes" id="UP000265520"/>
    </source>
</evidence>
<feature type="compositionally biased region" description="Basic residues" evidence="1">
    <location>
        <begin position="101"/>
        <end position="115"/>
    </location>
</feature>
<feature type="non-terminal residue" evidence="2">
    <location>
        <position position="1"/>
    </location>
</feature>
<feature type="non-terminal residue" evidence="2">
    <location>
        <position position="115"/>
    </location>
</feature>
<name>A0A392QPE4_9FABA</name>
<feature type="compositionally biased region" description="Polar residues" evidence="1">
    <location>
        <begin position="1"/>
        <end position="36"/>
    </location>
</feature>
<protein>
    <submittedName>
        <fullName evidence="2">Uncharacterized protein</fullName>
    </submittedName>
</protein>
<proteinExistence type="predicted"/>
<evidence type="ECO:0000256" key="1">
    <source>
        <dbReference type="SAM" id="MobiDB-lite"/>
    </source>
</evidence>
<dbReference type="Proteomes" id="UP000265520">
    <property type="component" value="Unassembled WGS sequence"/>
</dbReference>
<organism evidence="2 3">
    <name type="scientific">Trifolium medium</name>
    <dbReference type="NCBI Taxonomy" id="97028"/>
    <lineage>
        <taxon>Eukaryota</taxon>
        <taxon>Viridiplantae</taxon>
        <taxon>Streptophyta</taxon>
        <taxon>Embryophyta</taxon>
        <taxon>Tracheophyta</taxon>
        <taxon>Spermatophyta</taxon>
        <taxon>Magnoliopsida</taxon>
        <taxon>eudicotyledons</taxon>
        <taxon>Gunneridae</taxon>
        <taxon>Pentapetalae</taxon>
        <taxon>rosids</taxon>
        <taxon>fabids</taxon>
        <taxon>Fabales</taxon>
        <taxon>Fabaceae</taxon>
        <taxon>Papilionoideae</taxon>
        <taxon>50 kb inversion clade</taxon>
        <taxon>NPAAA clade</taxon>
        <taxon>Hologalegina</taxon>
        <taxon>IRL clade</taxon>
        <taxon>Trifolieae</taxon>
        <taxon>Trifolium</taxon>
    </lineage>
</organism>
<evidence type="ECO:0000313" key="2">
    <source>
        <dbReference type="EMBL" id="MCI25829.1"/>
    </source>
</evidence>
<feature type="compositionally biased region" description="Polar residues" evidence="1">
    <location>
        <begin position="57"/>
        <end position="74"/>
    </location>
</feature>
<feature type="region of interest" description="Disordered" evidence="1">
    <location>
        <begin position="1"/>
        <end position="115"/>
    </location>
</feature>